<name>V5SHF3_9HYPH</name>
<dbReference type="PANTHER" id="PTHR33693">
    <property type="entry name" value="TYPE-5 URACIL-DNA GLYCOSYLASE"/>
    <property type="match status" value="1"/>
</dbReference>
<dbReference type="OrthoDB" id="9787663at2"/>
<dbReference type="STRING" id="1029756.W911_15530"/>
<comment type="similarity">
    <text evidence="8">Belongs to the uracil-DNA glycosylase (UDG) superfamily. Type 5 (UDGb) family.</text>
</comment>
<dbReference type="RefSeq" id="WP_023788409.1">
    <property type="nucleotide sequence ID" value="NC_022997.1"/>
</dbReference>
<evidence type="ECO:0000313" key="11">
    <source>
        <dbReference type="EMBL" id="AHB49490.1"/>
    </source>
</evidence>
<evidence type="ECO:0000313" key="12">
    <source>
        <dbReference type="Proteomes" id="UP000018542"/>
    </source>
</evidence>
<evidence type="ECO:0000256" key="5">
    <source>
        <dbReference type="ARBA" id="ARBA00023004"/>
    </source>
</evidence>
<dbReference type="GO" id="GO:0006284">
    <property type="term" value="P:base-excision repair"/>
    <property type="evidence" value="ECO:0007669"/>
    <property type="project" value="InterPro"/>
</dbReference>
<protein>
    <recommendedName>
        <fullName evidence="9">Type-5 uracil-DNA glycosylase</fullName>
    </recommendedName>
</protein>
<dbReference type="Proteomes" id="UP000018542">
    <property type="component" value="Chromosome"/>
</dbReference>
<dbReference type="SUPFAM" id="SSF52141">
    <property type="entry name" value="Uracil-DNA glycosylase-like"/>
    <property type="match status" value="1"/>
</dbReference>
<dbReference type="SMART" id="SM00987">
    <property type="entry name" value="UreE_C"/>
    <property type="match status" value="1"/>
</dbReference>
<organism evidence="11 12">
    <name type="scientific">Hyphomicrobium nitrativorans NL23</name>
    <dbReference type="NCBI Taxonomy" id="1029756"/>
    <lineage>
        <taxon>Bacteria</taxon>
        <taxon>Pseudomonadati</taxon>
        <taxon>Pseudomonadota</taxon>
        <taxon>Alphaproteobacteria</taxon>
        <taxon>Hyphomicrobiales</taxon>
        <taxon>Hyphomicrobiaceae</taxon>
        <taxon>Hyphomicrobium</taxon>
    </lineage>
</organism>
<dbReference type="PANTHER" id="PTHR33693:SF3">
    <property type="entry name" value="TYPE-5 URACIL-DNA GLYCOSYLASE"/>
    <property type="match status" value="1"/>
</dbReference>
<evidence type="ECO:0000256" key="3">
    <source>
        <dbReference type="ARBA" id="ARBA00022763"/>
    </source>
</evidence>
<dbReference type="CDD" id="cd10031">
    <property type="entry name" value="UDG-F5_TTUDGB_like"/>
    <property type="match status" value="1"/>
</dbReference>
<keyword evidence="4" id="KW-0378">Hydrolase</keyword>
<reference evidence="11 12" key="1">
    <citation type="journal article" date="2014" name="Genome Announc.">
        <title>Complete Genome Sequence of Hyphomicrobium nitrativorans Strain NL23, a Denitrifying Bacterium Isolated from Biofilm of a Methanol-Fed Denitrification System Treating Seawater at the Montreal Biodome.</title>
        <authorList>
            <person name="Martineau C."/>
            <person name="Villeneuve C."/>
            <person name="Mauffrey F."/>
            <person name="Villemur R."/>
        </authorList>
    </citation>
    <scope>NUCLEOTIDE SEQUENCE [LARGE SCALE GENOMIC DNA]</scope>
    <source>
        <strain evidence="11">NL23</strain>
    </source>
</reference>
<dbReference type="InterPro" id="IPR051536">
    <property type="entry name" value="UDG_Type-4/5"/>
</dbReference>
<evidence type="ECO:0000256" key="9">
    <source>
        <dbReference type="ARBA" id="ARBA00023887"/>
    </source>
</evidence>
<keyword evidence="6" id="KW-0411">Iron-sulfur</keyword>
<keyword evidence="1" id="KW-0004">4Fe-4S</keyword>
<dbReference type="GO" id="GO:0046872">
    <property type="term" value="F:metal ion binding"/>
    <property type="evidence" value="ECO:0007669"/>
    <property type="project" value="UniProtKB-KW"/>
</dbReference>
<dbReference type="AlphaFoldDB" id="V5SHF3"/>
<dbReference type="GO" id="GO:0033958">
    <property type="term" value="F:DNA-deoxyinosine glycosylase activity"/>
    <property type="evidence" value="ECO:0007669"/>
    <property type="project" value="InterPro"/>
</dbReference>
<proteinExistence type="inferred from homology"/>
<evidence type="ECO:0000256" key="8">
    <source>
        <dbReference type="ARBA" id="ARBA00023779"/>
    </source>
</evidence>
<dbReference type="PATRIC" id="fig|1029756.8.peg.3236"/>
<dbReference type="Gene3D" id="3.40.470.10">
    <property type="entry name" value="Uracil-DNA glycosylase-like domain"/>
    <property type="match status" value="1"/>
</dbReference>
<dbReference type="GO" id="GO:0004844">
    <property type="term" value="F:uracil DNA N-glycosylase activity"/>
    <property type="evidence" value="ECO:0007669"/>
    <property type="project" value="InterPro"/>
</dbReference>
<dbReference type="InterPro" id="IPR036895">
    <property type="entry name" value="Uracil-DNA_glycosylase-like_sf"/>
</dbReference>
<keyword evidence="5" id="KW-0408">Iron</keyword>
<keyword evidence="2" id="KW-0479">Metal-binding</keyword>
<accession>V5SHF3</accession>
<evidence type="ECO:0000256" key="2">
    <source>
        <dbReference type="ARBA" id="ARBA00022723"/>
    </source>
</evidence>
<keyword evidence="12" id="KW-1185">Reference proteome</keyword>
<evidence type="ECO:0000256" key="6">
    <source>
        <dbReference type="ARBA" id="ARBA00023014"/>
    </source>
</evidence>
<evidence type="ECO:0000256" key="4">
    <source>
        <dbReference type="ARBA" id="ARBA00022801"/>
    </source>
</evidence>
<dbReference type="KEGG" id="hni:W911_15530"/>
<dbReference type="InterPro" id="IPR044147">
    <property type="entry name" value="UdgB-like"/>
</dbReference>
<dbReference type="SMART" id="SM00986">
    <property type="entry name" value="UDG"/>
    <property type="match status" value="1"/>
</dbReference>
<evidence type="ECO:0000259" key="10">
    <source>
        <dbReference type="SMART" id="SM00986"/>
    </source>
</evidence>
<feature type="domain" description="Uracil-DNA glycosylase-like" evidence="10">
    <location>
        <begin position="46"/>
        <end position="212"/>
    </location>
</feature>
<keyword evidence="7" id="KW-0234">DNA repair</keyword>
<evidence type="ECO:0000256" key="1">
    <source>
        <dbReference type="ARBA" id="ARBA00022485"/>
    </source>
</evidence>
<sequence length="228" mass="24788">MANTLISSVPDCPPEAPRDCPRCTRLVAFRDASAAANPGWFNGAVPSFGADAARLLIVGLAPGLKGANRTGRPFTGDYAGDLLYSTLLAFGFARGTYRADPKDGLQLVDCMITNAVRCVPPGNKPLPQEITSCRAYFSSRLAHLPRLRAMVALGRVAHDQTLATLGVRKALYPFKHGARHEIGQVVLFDSLHCSRLNTNTGRLTTAMFHDVFRDVRAFLDQDHGTPRR</sequence>
<dbReference type="InterPro" id="IPR005122">
    <property type="entry name" value="Uracil-DNA_glycosylase-like"/>
</dbReference>
<keyword evidence="3" id="KW-0227">DNA damage</keyword>
<dbReference type="EMBL" id="CP006912">
    <property type="protein sequence ID" value="AHB49490.1"/>
    <property type="molecule type" value="Genomic_DNA"/>
</dbReference>
<gene>
    <name evidence="11" type="ORF">W911_15530</name>
</gene>
<dbReference type="GO" id="GO:0051539">
    <property type="term" value="F:4 iron, 4 sulfur cluster binding"/>
    <property type="evidence" value="ECO:0007669"/>
    <property type="project" value="UniProtKB-KW"/>
</dbReference>
<dbReference type="Pfam" id="PF03167">
    <property type="entry name" value="UDG"/>
    <property type="match status" value="1"/>
</dbReference>
<evidence type="ECO:0000256" key="7">
    <source>
        <dbReference type="ARBA" id="ARBA00023204"/>
    </source>
</evidence>
<dbReference type="HOGENOM" id="CLU_083279_0_0_5"/>